<proteinExistence type="predicted"/>
<accession>A0A514CTK7</accession>
<evidence type="ECO:0000313" key="2">
    <source>
        <dbReference type="EMBL" id="QDH83794.1"/>
    </source>
</evidence>
<sequence length="71" mass="7802">MSLYAFLNMLMVIACGGAMGYILHWFLSYKLIYAVAKQEGPLPFLAMMCRRTVFMGLAVAVILAVIITPVG</sequence>
<evidence type="ECO:0000256" key="1">
    <source>
        <dbReference type="SAM" id="Phobius"/>
    </source>
</evidence>
<keyword evidence="1" id="KW-0812">Transmembrane</keyword>
<name>A0A514CTK7_9CAUD</name>
<protein>
    <submittedName>
        <fullName evidence="2">Uncharacterized protein</fullName>
    </submittedName>
</protein>
<keyword evidence="1" id="KW-0472">Membrane</keyword>
<evidence type="ECO:0000313" key="3">
    <source>
        <dbReference type="Proteomes" id="UP000315683"/>
    </source>
</evidence>
<reference evidence="2 3" key="1">
    <citation type="submission" date="2019-05" db="EMBL/GenBank/DDBJ databases">
        <title>Complete genome sequence of sixteen phages from Abidjan, cote d'Ivoire, isolated on a single strain of Achromobacter xylosoxidans.</title>
        <authorList>
            <person name="Essoh C."/>
            <person name="Vernadet J.-P."/>
            <person name="Vergnaud G."/>
            <person name="Pourcel C."/>
        </authorList>
    </citation>
    <scope>NUCLEOTIDE SEQUENCE [LARGE SCALE GENOMIC DNA]</scope>
</reference>
<dbReference type="Proteomes" id="UP000315683">
    <property type="component" value="Segment"/>
</dbReference>
<keyword evidence="1" id="KW-1133">Transmembrane helix</keyword>
<dbReference type="EMBL" id="MK962626">
    <property type="protein sequence ID" value="QDH83794.1"/>
    <property type="molecule type" value="Genomic_DNA"/>
</dbReference>
<keyword evidence="3" id="KW-1185">Reference proteome</keyword>
<feature type="transmembrane region" description="Helical" evidence="1">
    <location>
        <begin position="48"/>
        <end position="70"/>
    </location>
</feature>
<organism evidence="2 3">
    <name type="scientific">Achromobacter phage vB_AxyP_19-32_Axy04</name>
    <dbReference type="NCBI Taxonomy" id="2591039"/>
    <lineage>
        <taxon>Viruses</taxon>
        <taxon>Duplodnaviria</taxon>
        <taxon>Heunggongvirae</taxon>
        <taxon>Uroviricota</taxon>
        <taxon>Caudoviricetes</taxon>
        <taxon>Schitoviridae</taxon>
        <taxon>Rothmandenesvirinae</taxon>
        <taxon>Dongdastvirus</taxon>
        <taxon>Dongdastvirus Axy04</taxon>
    </lineage>
</organism>
<feature type="transmembrane region" description="Helical" evidence="1">
    <location>
        <begin position="6"/>
        <end position="27"/>
    </location>
</feature>
<gene>
    <name evidence="2" type="ORF">Axy04_012</name>
</gene>